<feature type="domain" description="Glycosyl transferase family 1" evidence="2">
    <location>
        <begin position="209"/>
        <end position="365"/>
    </location>
</feature>
<evidence type="ECO:0000256" key="1">
    <source>
        <dbReference type="ARBA" id="ARBA00022679"/>
    </source>
</evidence>
<keyword evidence="1" id="KW-0808">Transferase</keyword>
<dbReference type="InterPro" id="IPR001296">
    <property type="entry name" value="Glyco_trans_1"/>
</dbReference>
<dbReference type="Pfam" id="PF00534">
    <property type="entry name" value="Glycos_transf_1"/>
    <property type="match status" value="1"/>
</dbReference>
<evidence type="ECO:0000313" key="3">
    <source>
        <dbReference type="EMBL" id="USR89816.1"/>
    </source>
</evidence>
<proteinExistence type="predicted"/>
<evidence type="ECO:0000313" key="4">
    <source>
        <dbReference type="Proteomes" id="UP001056708"/>
    </source>
</evidence>
<evidence type="ECO:0000259" key="2">
    <source>
        <dbReference type="Pfam" id="PF00534"/>
    </source>
</evidence>
<dbReference type="SUPFAM" id="SSF53756">
    <property type="entry name" value="UDP-Glycosyltransferase/glycogen phosphorylase"/>
    <property type="match status" value="1"/>
</dbReference>
<name>A0ABY5AN84_9CYAN</name>
<accession>A0ABY5AN84</accession>
<organism evidence="3 4">
    <name type="scientific">Phormidium yuhuli AB48</name>
    <dbReference type="NCBI Taxonomy" id="2940671"/>
    <lineage>
        <taxon>Bacteria</taxon>
        <taxon>Bacillati</taxon>
        <taxon>Cyanobacteriota</taxon>
        <taxon>Cyanophyceae</taxon>
        <taxon>Oscillatoriophycideae</taxon>
        <taxon>Oscillatoriales</taxon>
        <taxon>Oscillatoriaceae</taxon>
        <taxon>Phormidium</taxon>
        <taxon>Phormidium yuhuli</taxon>
    </lineage>
</organism>
<sequence>MKIAYTTLYNVCDRHTWPSTQLGLCQAGFAIAKTLENLGCHVEYVGGLEKKRSLVTKLKWEFYNKIQKRDYYRWAEPTIVRDYGSQVQSQLHSINYDVILAAENVLPIANLNPQKPIVLWTDAPLSALIDYYPYMSHLCRETRKNIYFFEKQALDRCTKVIYASDWAANQAISTYQLPSSKVEVIPWGANWLEMPDEVEIQRAIAQRSQTTCDLLWVGVDWERKGGNLALAVTDWLNQQGLETHLNVAGIVPNKHLNTSPHLRYFGYLDKYDTKQSQQLKKLFLDSHVFILPVQAESYGHVFCEAQGFGLPCLTHQTGGISTIIQHQKTGWTLPKNTSIQTYGTLILDTFKNKTTYQKLASNARKNYQNTLNWDSACQSLLTLLTPLSP</sequence>
<dbReference type="CDD" id="cd03801">
    <property type="entry name" value="GT4_PimA-like"/>
    <property type="match status" value="1"/>
</dbReference>
<dbReference type="Gene3D" id="3.40.50.2000">
    <property type="entry name" value="Glycogen Phosphorylase B"/>
    <property type="match status" value="2"/>
</dbReference>
<protein>
    <submittedName>
        <fullName evidence="3">Glycosyltransferase family 4 protein</fullName>
    </submittedName>
</protein>
<gene>
    <name evidence="3" type="ORF">NEA10_13190</name>
</gene>
<reference evidence="3" key="1">
    <citation type="submission" date="2022-06" db="EMBL/GenBank/DDBJ databases">
        <title>Genome sequence of Phormidium yuhuli AB48 isolated from an industrial photobioreactor environment.</title>
        <authorList>
            <person name="Qiu Y."/>
            <person name="Noonan A.J.C."/>
            <person name="Dofher K."/>
            <person name="Koch M."/>
            <person name="Kieft B."/>
            <person name="Lin X."/>
            <person name="Ziels R.M."/>
            <person name="Hallam S.J."/>
        </authorList>
    </citation>
    <scope>NUCLEOTIDE SEQUENCE</scope>
    <source>
        <strain evidence="3">AB48</strain>
    </source>
</reference>
<dbReference type="PANTHER" id="PTHR46401">
    <property type="entry name" value="GLYCOSYLTRANSFERASE WBBK-RELATED"/>
    <property type="match status" value="1"/>
</dbReference>
<dbReference type="Proteomes" id="UP001056708">
    <property type="component" value="Chromosome"/>
</dbReference>
<dbReference type="RefSeq" id="WP_252661031.1">
    <property type="nucleotide sequence ID" value="NZ_CP098611.1"/>
</dbReference>
<keyword evidence="4" id="KW-1185">Reference proteome</keyword>
<dbReference type="PANTHER" id="PTHR46401:SF2">
    <property type="entry name" value="GLYCOSYLTRANSFERASE WBBK-RELATED"/>
    <property type="match status" value="1"/>
</dbReference>
<dbReference type="EMBL" id="CP098611">
    <property type="protein sequence ID" value="USR89816.1"/>
    <property type="molecule type" value="Genomic_DNA"/>
</dbReference>